<evidence type="ECO:0000313" key="6">
    <source>
        <dbReference type="EMBL" id="EGG14706.1"/>
    </source>
</evidence>
<gene>
    <name evidence="6" type="ORF">DFA_10964</name>
</gene>
<dbReference type="EMBL" id="GL883028">
    <property type="protein sequence ID" value="EGG14706.1"/>
    <property type="molecule type" value="Genomic_DNA"/>
</dbReference>
<dbReference type="PANTHER" id="PTHR24032">
    <property type="entry name" value="EGF-LIKE DOMAIN-CONTAINING PROTEIN-RELATED-RELATED"/>
    <property type="match status" value="1"/>
</dbReference>
<evidence type="ECO:0000313" key="7">
    <source>
        <dbReference type="Proteomes" id="UP000007797"/>
    </source>
</evidence>
<keyword evidence="3" id="KW-0732">Signal</keyword>
<dbReference type="RefSeq" id="XP_004351214.1">
    <property type="nucleotide sequence ID" value="XM_004351162.1"/>
</dbReference>
<organism evidence="6 7">
    <name type="scientific">Cavenderia fasciculata</name>
    <name type="common">Slime mold</name>
    <name type="synonym">Dictyostelium fasciculatum</name>
    <dbReference type="NCBI Taxonomy" id="261658"/>
    <lineage>
        <taxon>Eukaryota</taxon>
        <taxon>Amoebozoa</taxon>
        <taxon>Evosea</taxon>
        <taxon>Eumycetozoa</taxon>
        <taxon>Dictyostelia</taxon>
        <taxon>Acytosteliales</taxon>
        <taxon>Cavenderiaceae</taxon>
        <taxon>Cavenderia</taxon>
    </lineage>
</organism>
<dbReference type="CDD" id="cd00063">
    <property type="entry name" value="FN3"/>
    <property type="match status" value="1"/>
</dbReference>
<keyword evidence="1" id="KW-0245">EGF-like domain</keyword>
<dbReference type="Gene3D" id="2.60.40.10">
    <property type="entry name" value="Immunoglobulins"/>
    <property type="match status" value="1"/>
</dbReference>
<keyword evidence="1" id="KW-1015">Disulfide bond</keyword>
<dbReference type="OrthoDB" id="430340at2759"/>
<dbReference type="PROSITE" id="PS50026">
    <property type="entry name" value="EGF_3"/>
    <property type="match status" value="1"/>
</dbReference>
<proteinExistence type="predicted"/>
<feature type="chain" id="PRO_5003316325" description="Fibronectin type III domain-containing protein" evidence="3">
    <location>
        <begin position="27"/>
        <end position="2380"/>
    </location>
</feature>
<dbReference type="InterPro" id="IPR036116">
    <property type="entry name" value="FN3_sf"/>
</dbReference>
<dbReference type="PROSITE" id="PS01186">
    <property type="entry name" value="EGF_2"/>
    <property type="match status" value="1"/>
</dbReference>
<dbReference type="InterPro" id="IPR053331">
    <property type="entry name" value="EGF-like_comC"/>
</dbReference>
<name>F4QBW8_CACFS</name>
<dbReference type="STRING" id="1054147.F4QBW8"/>
<sequence length="2380" mass="256711">MSRSNHHYFLLLLLLVVCLGTRVSLASEAISIEEKASCSDTNILKFTTALTGVCYKVVNLNASAIEYYYDYAYSGNVVRQRTFSDSACVNGVIMPDTFFNNSGAITGYDVFQSTVNTCTDGVTVKVFPSTSDWITFPRTGYYFYEISPIASCPNFDTTNRQTYIYPGSCVRSDLMVKNSFSINNAGISAGVNCSTFSMPMTKVASTCSTTHISLKITTPVTDFNPVVSMSYALPAGSLSYLSVRVSSSMWDLISPKYQVALLDANNVTFGSCSFDVIPTIQPSCLVAYTTNMYPTRIWVRTLVRAFAASPAEIEMPVLSVTVLNETFTSSNFRFQVTSLPAVSTTTYLFNNQQFTCPNFPCTTPNLNPTASGAPFNLTVYSTLNGILSKPFYFIYNLAPTIVMNNILPVSISSNYLALKASFNGGNNYTASLKVYYQNTSMPTELLACDQPNGALNYICNFTVNPATYYRVRMVIDDNFSSSTFRKLFFSLSPSTYLDVISSSPSDIVLQALYPLTGTLPLTVTYLLGGLAQCTLVLFGAQCNMFALTLASSYNIQVSYLGAGGLLLGNSDTIPVRTQDWITPNVTLSSYNSITLTISYESLNILPVNYTVYVNDVAQCAQTSPLVSIVTCTSQVPYIGFHLVSLGSQSNRFSLNTTLSYFANFVPSISANWFKGYTLFTMTPSQNSQSLLKYALAFGTPTQFGNTNIFNLTTTLGQTYNYCGAITQINVPSAVSKSICNTFTPTALLASLVISSLSSSIAILSSASTGGSPFDPTKFYFSLNGSPTSCWGGSSPSCTISSLTANTSYTVLLSTYNNDQTTTNSIQFETSPKSFQVVPSIQIYATGFYVDAVTVPLLSTQLNPTVLLNGTVVCSILPCSIRGLVAQSAYTVKVIVYSVIDNTYQESVVPVTTALPLKASIGANEYNPTTQTFRVNVLSVSQGNPTSTKTYQYDFNGVGCGGAMISCDIPATPSLVIGGTVTISDTFDTVAIQLMVSTYVGLTVQLKYLALSKTIYFSAVPSQVVSEATPVFSITPSAPVQISNNPSFDYMIPTTQSTSYNIVAKYTYPPSAPNTIVFATDMKSITTFGSIYLPTINPIKLVSMTDQSMVVEYGVLGGAPSTTTLYSVKSNGADVSACQNTPSTQCTIPMIGIGFYIISIQASNEITLNYDNTQSPLNNIQLTTTISYVTSTSIQLKYTSNYVFSQYQALIGSSVYAQCQLDGVCVVSGLVRNTTYNNIVIQGTDSTTSYTLKSAPLTATTSYPFEMTKIFLIESTPTTATIAYGLADRGTLPVIYTILVNGIFIQNTTLPITTLNTLGQAINVMVTATYYEDQASSSRIINPPPQTIDGINLNLIKVDITSVTFNFTTNVPLYDVQYTVKLNGVVMPGCLIGSVCSASGLKEASTNTILVSGTYNNGQWAPIRQTTFTTFSKLKSVSIVNNITTDTINNFVIVNVDSVGGDPQNTQFTIYNGLTKLVPATSSRQISIPLVKLYPWYQLRVIANYSTSSVISPYLNYVALSFEMTTTVTSNSVQVSVTPSYLLDVGVWTPYIFVGNFGCTGLNCNIPNLNPSTDYLATFTATQSLGKISQSLGFKTNDIFQIAAINLLDYSVDWLQVGYPATGGNTQTPLTYSVLLNGQPRAECGSTQSFCNITGLTQGIEYTVKITATRVAQEVVTLSRIITLPSGADLTISVTSLTTSTATIVYPLRGVLTESIPITYSATLNGSALSCVGDSCQLTSLVPGQTYSFGVTAKYLNDKFISSQTVFTTYPAINAPQISIVQLTTTVIIVNITVAGGVPTSQTIQQLLINGINPTQQCTSGLCVFSGLVPATTYIFKAIATNDAITKETTVAVTTYPIISIANFEPYQRNATGIYVDLTTNGGVPGQSIWTVTVDSTVLCSSANSGSPSACYLPITNLSTYQFRLDLSNDGTSLNREVLFRAYPIPDGVIIASLTNTTQQSIAFSWSASVNGGVPLATYYEAQLSFDNKTWGPACVSSVTSCTVNKLLDNTAYNVRIAVRNNRFDPIISPAIVLVTQTEGPVTCSLPCLNGGSCQSGYCLCLKGFDGPQCEFGGNSTTGQPNTPEMSKVEINPNNTAVSLLNKYVTLSFSMQSIAEVDPEGVLIDEIDLTTTQWQLVLNNETTVTHPTTQEQLTELLFGYVSAPDGLVSVNFTQYIPPKDSSAVLTADSYPVTFAGETINVKLGSLKYSVGVRGWQFNSTENSLYLSTLVGDIGNDTQVTFNNGSVMSTLVMVDSVGNQVYGRLINRVLVDNFPMRVSHLVKQSNQGSGTIVTTIIPSFIESFIYDPDISVLVYDKSETKSDPIDEKSWTAVIIGVTVGVVCAALIAGAVIFYLKKNKYQLKSIKRKFKRSISLKEWSKHR</sequence>
<evidence type="ECO:0000259" key="4">
    <source>
        <dbReference type="PROSITE" id="PS50026"/>
    </source>
</evidence>
<dbReference type="GeneID" id="14866652"/>
<dbReference type="CDD" id="cd00054">
    <property type="entry name" value="EGF_CA"/>
    <property type="match status" value="1"/>
</dbReference>
<feature type="disulfide bond" evidence="1">
    <location>
        <begin position="2060"/>
        <end position="2069"/>
    </location>
</feature>
<reference evidence="7" key="1">
    <citation type="journal article" date="2011" name="Genome Res.">
        <title>Phylogeny-wide analysis of social amoeba genomes highlights ancient origins for complex intercellular communication.</title>
        <authorList>
            <person name="Heidel A.J."/>
            <person name="Lawal H.M."/>
            <person name="Felder M."/>
            <person name="Schilde C."/>
            <person name="Helps N.R."/>
            <person name="Tunggal B."/>
            <person name="Rivero F."/>
            <person name="John U."/>
            <person name="Schleicher M."/>
            <person name="Eichinger L."/>
            <person name="Platzer M."/>
            <person name="Noegel A.A."/>
            <person name="Schaap P."/>
            <person name="Gloeckner G."/>
        </authorList>
    </citation>
    <scope>NUCLEOTIDE SEQUENCE [LARGE SCALE GENOMIC DNA]</scope>
    <source>
        <strain evidence="7">SH3</strain>
    </source>
</reference>
<keyword evidence="2" id="KW-0472">Membrane</keyword>
<feature type="disulfide bond" evidence="1">
    <location>
        <begin position="2043"/>
        <end position="2053"/>
    </location>
</feature>
<keyword evidence="2" id="KW-0812">Transmembrane</keyword>
<accession>F4QBW8</accession>
<evidence type="ECO:0000256" key="3">
    <source>
        <dbReference type="SAM" id="SignalP"/>
    </source>
</evidence>
<feature type="transmembrane region" description="Helical" evidence="2">
    <location>
        <begin position="2328"/>
        <end position="2353"/>
    </location>
</feature>
<feature type="domain" description="Fibronectin type-III" evidence="5">
    <location>
        <begin position="1944"/>
        <end position="2040"/>
    </location>
</feature>
<comment type="caution">
    <text evidence="1">Lacks conserved residue(s) required for the propagation of feature annotation.</text>
</comment>
<feature type="domain" description="EGF-like" evidence="4">
    <location>
        <begin position="2039"/>
        <end position="2070"/>
    </location>
</feature>
<dbReference type="InterPro" id="IPR003961">
    <property type="entry name" value="FN3_dom"/>
</dbReference>
<dbReference type="SUPFAM" id="SSF49265">
    <property type="entry name" value="Fibronectin type III"/>
    <property type="match status" value="2"/>
</dbReference>
<evidence type="ECO:0000259" key="5">
    <source>
        <dbReference type="PROSITE" id="PS50853"/>
    </source>
</evidence>
<feature type="signal peptide" evidence="3">
    <location>
        <begin position="1"/>
        <end position="26"/>
    </location>
</feature>
<dbReference type="PROSITE" id="PS50853">
    <property type="entry name" value="FN3"/>
    <property type="match status" value="1"/>
</dbReference>
<dbReference type="InterPro" id="IPR000742">
    <property type="entry name" value="EGF"/>
</dbReference>
<evidence type="ECO:0000256" key="1">
    <source>
        <dbReference type="PROSITE-ProRule" id="PRU00076"/>
    </source>
</evidence>
<protein>
    <recommendedName>
        <fullName evidence="8">Fibronectin type III domain-containing protein</fullName>
    </recommendedName>
</protein>
<evidence type="ECO:0008006" key="8">
    <source>
        <dbReference type="Google" id="ProtNLM"/>
    </source>
</evidence>
<dbReference type="InterPro" id="IPR013783">
    <property type="entry name" value="Ig-like_fold"/>
</dbReference>
<evidence type="ECO:0000256" key="2">
    <source>
        <dbReference type="SAM" id="Phobius"/>
    </source>
</evidence>
<dbReference type="KEGG" id="dfa:DFA_10964"/>
<keyword evidence="7" id="KW-1185">Reference proteome</keyword>
<dbReference type="PROSITE" id="PS00022">
    <property type="entry name" value="EGF_1"/>
    <property type="match status" value="1"/>
</dbReference>
<dbReference type="SMART" id="SM00060">
    <property type="entry name" value="FN3"/>
    <property type="match status" value="6"/>
</dbReference>
<keyword evidence="2" id="KW-1133">Transmembrane helix</keyword>
<dbReference type="Proteomes" id="UP000007797">
    <property type="component" value="Unassembled WGS sequence"/>
</dbReference>